<geneLocation type="plasmid" evidence="1 2">
    <name>pTT6-1</name>
</geneLocation>
<reference evidence="1" key="1">
    <citation type="submission" date="2021-02" db="EMBL/GenBank/DDBJ databases">
        <title>Skermanella TT6 skin isolate.</title>
        <authorList>
            <person name="Lee K."/>
            <person name="Ganzorig M."/>
        </authorList>
    </citation>
    <scope>NUCLEOTIDE SEQUENCE</scope>
    <source>
        <strain evidence="1">TT6</strain>
    </source>
</reference>
<keyword evidence="2" id="KW-1185">Reference proteome</keyword>
<evidence type="ECO:0000313" key="1">
    <source>
        <dbReference type="EMBL" id="QQP93177.1"/>
    </source>
</evidence>
<organism evidence="1 2">
    <name type="scientific">Skermanella cutis</name>
    <dbReference type="NCBI Taxonomy" id="2775420"/>
    <lineage>
        <taxon>Bacteria</taxon>
        <taxon>Pseudomonadati</taxon>
        <taxon>Pseudomonadota</taxon>
        <taxon>Alphaproteobacteria</taxon>
        <taxon>Rhodospirillales</taxon>
        <taxon>Azospirillaceae</taxon>
        <taxon>Skermanella</taxon>
    </lineage>
</organism>
<gene>
    <name evidence="1" type="ORF">IGS68_29000</name>
</gene>
<dbReference type="EMBL" id="CP067421">
    <property type="protein sequence ID" value="QQP93177.1"/>
    <property type="molecule type" value="Genomic_DNA"/>
</dbReference>
<dbReference type="Proteomes" id="UP000595197">
    <property type="component" value="Plasmid pTT6-1"/>
</dbReference>
<protein>
    <submittedName>
        <fullName evidence="1">Uncharacterized protein</fullName>
    </submittedName>
</protein>
<evidence type="ECO:0000313" key="2">
    <source>
        <dbReference type="Proteomes" id="UP000595197"/>
    </source>
</evidence>
<proteinExistence type="predicted"/>
<keyword evidence="1" id="KW-0614">Plasmid</keyword>
<sequence length="58" mass="6809">MQDHVRQALADLISLSQTLSGSEQERILETIERFKDFDEQDDYALRLYEALSSEGKYR</sequence>
<dbReference type="RefSeq" id="WP_201082600.1">
    <property type="nucleotide sequence ID" value="NZ_CP067421.1"/>
</dbReference>
<name>A0ABX7BG50_9PROT</name>
<accession>A0ABX7BG50</accession>